<evidence type="ECO:0000313" key="1">
    <source>
        <dbReference type="EMBL" id="KAI8424570.1"/>
    </source>
</evidence>
<dbReference type="Proteomes" id="UP001064048">
    <property type="component" value="Chromosome 4"/>
</dbReference>
<name>A0ACC0JL43_CHOFU</name>
<evidence type="ECO:0000313" key="2">
    <source>
        <dbReference type="Proteomes" id="UP001064048"/>
    </source>
</evidence>
<reference evidence="1 2" key="1">
    <citation type="journal article" date="2022" name="Genome Biol. Evol.">
        <title>The Spruce Budworm Genome: Reconstructing the Evolutionary History of Antifreeze Proteins.</title>
        <authorList>
            <person name="Beliveau C."/>
            <person name="Gagne P."/>
            <person name="Picq S."/>
            <person name="Vernygora O."/>
            <person name="Keeling C.I."/>
            <person name="Pinkney K."/>
            <person name="Doucet D."/>
            <person name="Wen F."/>
            <person name="Johnston J.S."/>
            <person name="Maaroufi H."/>
            <person name="Boyle B."/>
            <person name="Laroche J."/>
            <person name="Dewar K."/>
            <person name="Juretic N."/>
            <person name="Blackburn G."/>
            <person name="Nisole A."/>
            <person name="Brunet B."/>
            <person name="Brandao M."/>
            <person name="Lumley L."/>
            <person name="Duan J."/>
            <person name="Quan G."/>
            <person name="Lucarotti C.J."/>
            <person name="Roe A.D."/>
            <person name="Sperling F.A.H."/>
            <person name="Levesque R.C."/>
            <person name="Cusson M."/>
        </authorList>
    </citation>
    <scope>NUCLEOTIDE SEQUENCE [LARGE SCALE GENOMIC DNA]</scope>
    <source>
        <strain evidence="1">Glfc:IPQL:Cfum</strain>
    </source>
</reference>
<keyword evidence="2" id="KW-1185">Reference proteome</keyword>
<protein>
    <submittedName>
        <fullName evidence="1">Uncharacterized protein</fullName>
    </submittedName>
</protein>
<organism evidence="1 2">
    <name type="scientific">Choristoneura fumiferana</name>
    <name type="common">Spruce budworm moth</name>
    <name type="synonym">Archips fumiferana</name>
    <dbReference type="NCBI Taxonomy" id="7141"/>
    <lineage>
        <taxon>Eukaryota</taxon>
        <taxon>Metazoa</taxon>
        <taxon>Ecdysozoa</taxon>
        <taxon>Arthropoda</taxon>
        <taxon>Hexapoda</taxon>
        <taxon>Insecta</taxon>
        <taxon>Pterygota</taxon>
        <taxon>Neoptera</taxon>
        <taxon>Endopterygota</taxon>
        <taxon>Lepidoptera</taxon>
        <taxon>Glossata</taxon>
        <taxon>Ditrysia</taxon>
        <taxon>Tortricoidea</taxon>
        <taxon>Tortricidae</taxon>
        <taxon>Tortricinae</taxon>
        <taxon>Choristoneura</taxon>
    </lineage>
</organism>
<sequence length="147" mass="16983">MINEHVESDKFKNEIVIHFLNALTSIGRRLAGVQDKERRNGRLRAELASLDLNLPARVWLPLHQRPHHVLRIPSQAAAVLNSKDKERAMLGVSFVIESGLRKFAEDKVIDIARGTCKTDNRWGRKNFEWRPRTGRRNVGRPSTRWTD</sequence>
<comment type="caution">
    <text evidence="1">The sequence shown here is derived from an EMBL/GenBank/DDBJ whole genome shotgun (WGS) entry which is preliminary data.</text>
</comment>
<proteinExistence type="predicted"/>
<gene>
    <name evidence="1" type="ORF">MSG28_003026</name>
</gene>
<dbReference type="EMBL" id="CM046104">
    <property type="protein sequence ID" value="KAI8424570.1"/>
    <property type="molecule type" value="Genomic_DNA"/>
</dbReference>
<accession>A0ACC0JL43</accession>